<evidence type="ECO:0000313" key="3">
    <source>
        <dbReference type="EMBL" id="GAA2691600.1"/>
    </source>
</evidence>
<reference evidence="4" key="1">
    <citation type="journal article" date="2019" name="Int. J. Syst. Evol. Microbiol.">
        <title>The Global Catalogue of Microorganisms (GCM) 10K type strain sequencing project: providing services to taxonomists for standard genome sequencing and annotation.</title>
        <authorList>
            <consortium name="The Broad Institute Genomics Platform"/>
            <consortium name="The Broad Institute Genome Sequencing Center for Infectious Disease"/>
            <person name="Wu L."/>
            <person name="Ma J."/>
        </authorList>
    </citation>
    <scope>NUCLEOTIDE SEQUENCE [LARGE SCALE GENOMIC DNA]</scope>
    <source>
        <strain evidence="4">JCM 16374</strain>
    </source>
</reference>
<keyword evidence="4" id="KW-1185">Reference proteome</keyword>
<dbReference type="InterPro" id="IPR029039">
    <property type="entry name" value="Flavoprotein-like_sf"/>
</dbReference>
<name>A0ABP6FIR9_9ACTN</name>
<dbReference type="Proteomes" id="UP001500994">
    <property type="component" value="Unassembled WGS sequence"/>
</dbReference>
<comment type="similarity">
    <text evidence="1">Belongs to the WrbA family.</text>
</comment>
<dbReference type="InterPro" id="IPR010089">
    <property type="entry name" value="Flavoprotein_WrbA-like"/>
</dbReference>
<dbReference type="PANTHER" id="PTHR30546:SF23">
    <property type="entry name" value="FLAVOPROTEIN-LIKE PROTEIN YCP4-RELATED"/>
    <property type="match status" value="1"/>
</dbReference>
<dbReference type="InterPro" id="IPR008254">
    <property type="entry name" value="Flavodoxin/NO_synth"/>
</dbReference>
<dbReference type="EMBL" id="BAAARK010000056">
    <property type="protein sequence ID" value="GAA2691600.1"/>
    <property type="molecule type" value="Genomic_DNA"/>
</dbReference>
<dbReference type="PROSITE" id="PS50902">
    <property type="entry name" value="FLAVODOXIN_LIKE"/>
    <property type="match status" value="1"/>
</dbReference>
<organism evidence="3 4">
    <name type="scientific">Streptomyces lunalinharesii</name>
    <dbReference type="NCBI Taxonomy" id="333384"/>
    <lineage>
        <taxon>Bacteria</taxon>
        <taxon>Bacillati</taxon>
        <taxon>Actinomycetota</taxon>
        <taxon>Actinomycetes</taxon>
        <taxon>Kitasatosporales</taxon>
        <taxon>Streptomycetaceae</taxon>
        <taxon>Streptomyces</taxon>
    </lineage>
</organism>
<dbReference type="NCBIfam" id="TIGR01755">
    <property type="entry name" value="flav_wrbA"/>
    <property type="match status" value="1"/>
</dbReference>
<evidence type="ECO:0000313" key="4">
    <source>
        <dbReference type="Proteomes" id="UP001500994"/>
    </source>
</evidence>
<feature type="domain" description="Flavodoxin-like" evidence="2">
    <location>
        <begin position="11"/>
        <end position="203"/>
    </location>
</feature>
<evidence type="ECO:0000256" key="1">
    <source>
        <dbReference type="ARBA" id="ARBA00006961"/>
    </source>
</evidence>
<protein>
    <submittedName>
        <fullName evidence="3">NAD(P)H:quinone oxidoreductase</fullName>
    </submittedName>
</protein>
<evidence type="ECO:0000259" key="2">
    <source>
        <dbReference type="PROSITE" id="PS50902"/>
    </source>
</evidence>
<dbReference type="SUPFAM" id="SSF52218">
    <property type="entry name" value="Flavoproteins"/>
    <property type="match status" value="1"/>
</dbReference>
<gene>
    <name evidence="3" type="primary">wrbA</name>
    <name evidence="3" type="ORF">GCM10009864_77510</name>
</gene>
<dbReference type="PANTHER" id="PTHR30546">
    <property type="entry name" value="FLAVODOXIN-RELATED PROTEIN WRBA-RELATED"/>
    <property type="match status" value="1"/>
</dbReference>
<dbReference type="Pfam" id="PF03358">
    <property type="entry name" value="FMN_red"/>
    <property type="match status" value="1"/>
</dbReference>
<dbReference type="InterPro" id="IPR005025">
    <property type="entry name" value="FMN_Rdtase-like_dom"/>
</dbReference>
<accession>A0ABP6FIR9</accession>
<dbReference type="RefSeq" id="WP_344584477.1">
    <property type="nucleotide sequence ID" value="NZ_BAAARK010000056.1"/>
</dbReference>
<dbReference type="NCBIfam" id="NF002999">
    <property type="entry name" value="PRK03767.1"/>
    <property type="match status" value="1"/>
</dbReference>
<sequence>MPVVPVHDVNVAVIYYSSTGTVAELARLIADAAEHAGADVRLRRVAELAPRSAVDANPAWAANVAATADILEATHDDVLWADAVLFGTPTRFGNVTSQLKQFVDTLGGLWQQGRLADKVYSGFTASATKHGGQESTLLALYNTVHHFGGILVAPGYTDPAKFTDGNPYGTSHVGGPDTPVDAEAATAARVQAERVVRFAKAVKAGLATTS</sequence>
<comment type="caution">
    <text evidence="3">The sequence shown here is derived from an EMBL/GenBank/DDBJ whole genome shotgun (WGS) entry which is preliminary data.</text>
</comment>
<proteinExistence type="inferred from homology"/>
<dbReference type="Gene3D" id="3.40.50.360">
    <property type="match status" value="1"/>
</dbReference>